<proteinExistence type="predicted"/>
<keyword evidence="2" id="KW-1185">Reference proteome</keyword>
<evidence type="ECO:0000313" key="1">
    <source>
        <dbReference type="EMBL" id="RDY12568.1"/>
    </source>
</evidence>
<accession>A0A371IBZ2</accession>
<name>A0A371IBZ2_MUCPR</name>
<organism evidence="1 2">
    <name type="scientific">Mucuna pruriens</name>
    <name type="common">Velvet bean</name>
    <name type="synonym">Dolichos pruriens</name>
    <dbReference type="NCBI Taxonomy" id="157652"/>
    <lineage>
        <taxon>Eukaryota</taxon>
        <taxon>Viridiplantae</taxon>
        <taxon>Streptophyta</taxon>
        <taxon>Embryophyta</taxon>
        <taxon>Tracheophyta</taxon>
        <taxon>Spermatophyta</taxon>
        <taxon>Magnoliopsida</taxon>
        <taxon>eudicotyledons</taxon>
        <taxon>Gunneridae</taxon>
        <taxon>Pentapetalae</taxon>
        <taxon>rosids</taxon>
        <taxon>fabids</taxon>
        <taxon>Fabales</taxon>
        <taxon>Fabaceae</taxon>
        <taxon>Papilionoideae</taxon>
        <taxon>50 kb inversion clade</taxon>
        <taxon>NPAAA clade</taxon>
        <taxon>indigoferoid/millettioid clade</taxon>
        <taxon>Phaseoleae</taxon>
        <taxon>Mucuna</taxon>
    </lineage>
</organism>
<feature type="non-terminal residue" evidence="1">
    <location>
        <position position="1"/>
    </location>
</feature>
<comment type="caution">
    <text evidence="1">The sequence shown here is derived from an EMBL/GenBank/DDBJ whole genome shotgun (WGS) entry which is preliminary data.</text>
</comment>
<reference evidence="1" key="1">
    <citation type="submission" date="2018-05" db="EMBL/GenBank/DDBJ databases">
        <title>Draft genome of Mucuna pruriens seed.</title>
        <authorList>
            <person name="Nnadi N.E."/>
            <person name="Vos R."/>
            <person name="Hasami M.H."/>
            <person name="Devisetty U.K."/>
            <person name="Aguiy J.C."/>
        </authorList>
    </citation>
    <scope>NUCLEOTIDE SEQUENCE [LARGE SCALE GENOMIC DNA]</scope>
    <source>
        <strain evidence="1">JCA_2017</strain>
    </source>
</reference>
<protein>
    <submittedName>
        <fullName evidence="1">Uncharacterized protein</fullName>
    </submittedName>
</protein>
<dbReference type="AlphaFoldDB" id="A0A371IBZ2"/>
<dbReference type="Proteomes" id="UP000257109">
    <property type="component" value="Unassembled WGS sequence"/>
</dbReference>
<evidence type="ECO:0000313" key="2">
    <source>
        <dbReference type="Proteomes" id="UP000257109"/>
    </source>
</evidence>
<sequence length="163" mass="18652">MGSQMQKEDVFAWTLKDMLEIDPDFICHRLVVSAEAQPVAQKKSKLGEGSKPTLKSSPKNVKVVQQLAGRITALSCFLSKAFEKARPDEKLLIDQLKAKKLKREVAKYILIAECLYRRGFPYPLLRYLDLDEAMYTMTKRHADLHKALPELLHSVVSPWPFHT</sequence>
<dbReference type="EMBL" id="QJKJ01000444">
    <property type="protein sequence ID" value="RDY12568.1"/>
    <property type="molecule type" value="Genomic_DNA"/>
</dbReference>
<gene>
    <name evidence="1" type="ORF">CR513_02605</name>
</gene>